<reference evidence="1" key="1">
    <citation type="submission" date="2020-05" db="UniProtKB">
        <authorList>
            <consortium name="EnsemblMetazoa"/>
        </authorList>
    </citation>
    <scope>IDENTIFICATION</scope>
    <source>
        <strain evidence="1">TTRI</strain>
    </source>
</reference>
<dbReference type="VEuPathDB" id="VectorBase:GAUT017465"/>
<organism evidence="1 2">
    <name type="scientific">Glossina austeni</name>
    <name type="common">Savannah tsetse fly</name>
    <dbReference type="NCBI Taxonomy" id="7395"/>
    <lineage>
        <taxon>Eukaryota</taxon>
        <taxon>Metazoa</taxon>
        <taxon>Ecdysozoa</taxon>
        <taxon>Arthropoda</taxon>
        <taxon>Hexapoda</taxon>
        <taxon>Insecta</taxon>
        <taxon>Pterygota</taxon>
        <taxon>Neoptera</taxon>
        <taxon>Endopterygota</taxon>
        <taxon>Diptera</taxon>
        <taxon>Brachycera</taxon>
        <taxon>Muscomorpha</taxon>
        <taxon>Hippoboscoidea</taxon>
        <taxon>Glossinidae</taxon>
        <taxon>Glossina</taxon>
    </lineage>
</organism>
<dbReference type="Proteomes" id="UP000078200">
    <property type="component" value="Unassembled WGS sequence"/>
</dbReference>
<evidence type="ECO:0000313" key="2">
    <source>
        <dbReference type="Proteomes" id="UP000078200"/>
    </source>
</evidence>
<sequence>METKEYTVGELLRIALGAPTLIKDNLVILQAIFLFLLEKLNSRNETVTIGGIAGECLSKMISECRDPPMKLTPEMQIDFDRPANLTHLEERSLEMQEKLENHFAFLGQNDKSLDYWFSSLQWGHYTDENEDLCHIPGVVESDDCRLVQNGHFNRHLRQTMLVPVLKNMTHLENRIDEVQDRIRRFNEEAYQTHENLNIIGPLINDIQNMKKQVTENNLTFLNAVRELNEMLFGKLDRIHSPCLVSYIKKRSQFTRQIIKGMQQGPLTCKPLKPLKISGDKCLSCGRISRNIDWKKTSDRMKIKDECNCEKGQICSSTFKVRTPQHFEGYEKKPEHLIYSGSIAADVEDKQDSVISFFLYDSASVMMNATL</sequence>
<dbReference type="AlphaFoldDB" id="A0A1A9UVV3"/>
<dbReference type="EnsemblMetazoa" id="GAUT017465-RA">
    <property type="protein sequence ID" value="GAUT017465-PA"/>
    <property type="gene ID" value="GAUT017465"/>
</dbReference>
<keyword evidence="2" id="KW-1185">Reference proteome</keyword>
<evidence type="ECO:0000313" key="1">
    <source>
        <dbReference type="EnsemblMetazoa" id="GAUT017465-PA"/>
    </source>
</evidence>
<protein>
    <submittedName>
        <fullName evidence="1">Uncharacterized protein</fullName>
    </submittedName>
</protein>
<name>A0A1A9UVV3_GLOAU</name>
<proteinExistence type="predicted"/>
<accession>A0A1A9UVV3</accession>